<dbReference type="InterPro" id="IPR036770">
    <property type="entry name" value="Ankyrin_rpt-contain_sf"/>
</dbReference>
<feature type="repeat" description="ANK" evidence="1">
    <location>
        <begin position="508"/>
        <end position="534"/>
    </location>
</feature>
<dbReference type="AlphaFoldDB" id="A0A2N1PM73"/>
<gene>
    <name evidence="2" type="ORF">CVV64_14540</name>
</gene>
<evidence type="ECO:0000256" key="1">
    <source>
        <dbReference type="PROSITE-ProRule" id="PRU00023"/>
    </source>
</evidence>
<dbReference type="SUPFAM" id="SSF81901">
    <property type="entry name" value="HCP-like"/>
    <property type="match status" value="1"/>
</dbReference>
<dbReference type="PANTHER" id="PTHR43628">
    <property type="entry name" value="ACTIVATOR OF C KINASE PROTEIN 1-RELATED"/>
    <property type="match status" value="1"/>
</dbReference>
<protein>
    <submittedName>
        <fullName evidence="2">Uncharacterized protein</fullName>
    </submittedName>
</protein>
<dbReference type="InterPro" id="IPR006597">
    <property type="entry name" value="Sel1-like"/>
</dbReference>
<evidence type="ECO:0000313" key="3">
    <source>
        <dbReference type="Proteomes" id="UP000233256"/>
    </source>
</evidence>
<dbReference type="EMBL" id="PGXC01000018">
    <property type="protein sequence ID" value="PKK89420.1"/>
    <property type="molecule type" value="Genomic_DNA"/>
</dbReference>
<name>A0A2N1PM73_9BACT</name>
<dbReference type="InterPro" id="IPR002110">
    <property type="entry name" value="Ankyrin_rpt"/>
</dbReference>
<dbReference type="PROSITE" id="PS50088">
    <property type="entry name" value="ANK_REPEAT"/>
    <property type="match status" value="1"/>
</dbReference>
<dbReference type="Pfam" id="PF12796">
    <property type="entry name" value="Ank_2"/>
    <property type="match status" value="2"/>
</dbReference>
<dbReference type="SMART" id="SM00671">
    <property type="entry name" value="SEL1"/>
    <property type="match status" value="4"/>
</dbReference>
<dbReference type="Proteomes" id="UP000233256">
    <property type="component" value="Unassembled WGS sequence"/>
</dbReference>
<dbReference type="SMART" id="SM00248">
    <property type="entry name" value="ANK"/>
    <property type="match status" value="4"/>
</dbReference>
<accession>A0A2N1PM73</accession>
<organism evidence="2 3">
    <name type="scientific">Candidatus Wallbacteria bacterium HGW-Wallbacteria-1</name>
    <dbReference type="NCBI Taxonomy" id="2013854"/>
    <lineage>
        <taxon>Bacteria</taxon>
        <taxon>Candidatus Walliibacteriota</taxon>
    </lineage>
</organism>
<comment type="caution">
    <text evidence="2">The sequence shown here is derived from an EMBL/GenBank/DDBJ whole genome shotgun (WGS) entry which is preliminary data.</text>
</comment>
<sequence>MISGGNSNMVKTIPLTIICSAFISLFHPDSFVGLNLFPQSIASAQVISQAENHASPVSESFTFNDQKCSEKDTAFLIMLGESLSKGETKSEGDFSRILNVLKKAESKDHPLAFHYLGKFYDLRPEIPGATLSADHFYMKFREKSLDENNVWSVQKETCSQWLFHLGSLFYSGRGETVQNPVESFKYFSKAADLGLPIAMTMTGLYLQRGYGTDWNPKKAVEWYTRAISLGDVTALVCLGDCHKFGVGMSENPAGAADLYRRAANLEWPDGMYHLGMCLKKGLGVKKNSSKARKWFEMAAAKGHALSRDELRKKFISSALEKTIANHQTSLAIKIFEKGNYPVNDSWVIYSENDPKSVSRDQPLLVFAVMADNTDFIEYLAKKGTNLNQLHFKGYTPLCNALENCRYNAAQKLLDLECKVDTVTVYDQTPLSLLLSNLFKLRREIRRDRLSKADIDLMKTRTCEIAETLIKKGCPLNPGGSIVLAAKYGFENLVRLMVEKGANVNVTHEKITALQAAIDSGYTQLAEFLVENGAQ</sequence>
<dbReference type="InterPro" id="IPR011990">
    <property type="entry name" value="TPR-like_helical_dom_sf"/>
</dbReference>
<dbReference type="Gene3D" id="1.25.40.10">
    <property type="entry name" value="Tetratricopeptide repeat domain"/>
    <property type="match status" value="1"/>
</dbReference>
<dbReference type="Gene3D" id="1.25.40.20">
    <property type="entry name" value="Ankyrin repeat-containing domain"/>
    <property type="match status" value="2"/>
</dbReference>
<dbReference type="PROSITE" id="PS50297">
    <property type="entry name" value="ANK_REP_REGION"/>
    <property type="match status" value="1"/>
</dbReference>
<dbReference type="SUPFAM" id="SSF48403">
    <property type="entry name" value="Ankyrin repeat"/>
    <property type="match status" value="1"/>
</dbReference>
<dbReference type="PANTHER" id="PTHR43628:SF1">
    <property type="entry name" value="CHITIN SYNTHASE REGULATORY FACTOR 2-RELATED"/>
    <property type="match status" value="1"/>
</dbReference>
<evidence type="ECO:0000313" key="2">
    <source>
        <dbReference type="EMBL" id="PKK89420.1"/>
    </source>
</evidence>
<proteinExistence type="predicted"/>
<dbReference type="InterPro" id="IPR052945">
    <property type="entry name" value="Mitotic_Regulator"/>
</dbReference>
<dbReference type="Pfam" id="PF08238">
    <property type="entry name" value="Sel1"/>
    <property type="match status" value="4"/>
</dbReference>
<reference evidence="2 3" key="1">
    <citation type="journal article" date="2017" name="ISME J.">
        <title>Potential for microbial H2 and metal transformations associated with novel bacteria and archaea in deep terrestrial subsurface sediments.</title>
        <authorList>
            <person name="Hernsdorf A.W."/>
            <person name="Amano Y."/>
            <person name="Miyakawa K."/>
            <person name="Ise K."/>
            <person name="Suzuki Y."/>
            <person name="Anantharaman K."/>
            <person name="Probst A."/>
            <person name="Burstein D."/>
            <person name="Thomas B.C."/>
            <person name="Banfield J.F."/>
        </authorList>
    </citation>
    <scope>NUCLEOTIDE SEQUENCE [LARGE SCALE GENOMIC DNA]</scope>
    <source>
        <strain evidence="2">HGW-Wallbacteria-1</strain>
    </source>
</reference>
<keyword evidence="1" id="KW-0040">ANK repeat</keyword>